<keyword evidence="2" id="KW-1185">Reference proteome</keyword>
<name>A0ABS6W522_9FLAO</name>
<dbReference type="EMBL" id="JAHWDF010000023">
    <property type="protein sequence ID" value="MBW2962965.1"/>
    <property type="molecule type" value="Genomic_DNA"/>
</dbReference>
<evidence type="ECO:0000313" key="1">
    <source>
        <dbReference type="EMBL" id="MBW2962965.1"/>
    </source>
</evidence>
<reference evidence="1 2" key="1">
    <citation type="submission" date="2021-07" db="EMBL/GenBank/DDBJ databases">
        <title>Mesonia aestuariivivens sp. nov., isolated from a tidal flat.</title>
        <authorList>
            <person name="Kim Y.-O."/>
            <person name="Yoon J.-H."/>
        </authorList>
    </citation>
    <scope>NUCLEOTIDE SEQUENCE [LARGE SCALE GENOMIC DNA]</scope>
    <source>
        <strain evidence="1 2">JHPTF-M18</strain>
    </source>
</reference>
<gene>
    <name evidence="1" type="ORF">KW502_14345</name>
</gene>
<comment type="caution">
    <text evidence="1">The sequence shown here is derived from an EMBL/GenBank/DDBJ whole genome shotgun (WGS) entry which is preliminary data.</text>
</comment>
<organism evidence="1 2">
    <name type="scientific">Mesonia aestuariivivens</name>
    <dbReference type="NCBI Taxonomy" id="2796128"/>
    <lineage>
        <taxon>Bacteria</taxon>
        <taxon>Pseudomonadati</taxon>
        <taxon>Bacteroidota</taxon>
        <taxon>Flavobacteriia</taxon>
        <taxon>Flavobacteriales</taxon>
        <taxon>Flavobacteriaceae</taxon>
        <taxon>Mesonia</taxon>
    </lineage>
</organism>
<sequence>MTTLYQFNKKFWTYTLLCTFSLLLFSCEDVVEVDLSSSDNRLVVDAEILWETNTPGNVQQIYLSRLTNYYEDETQKVSGAQVEITNANGTIFSFIETETPGTYQCNNFVPELHANYELQVIVDDEIYTATENLVSTPEITRVEQADDGGFSEDNYEITFYFNDPIAEENYYLEDFQTDILIYPQYGISSDNFFNGNEVDFSFSDEDLEIGSTIHTRFRGISKQFHNYMSLVLESTSANPFSTPPANIRGNLINETNEDNYALGYFSLSQVEKFSYTIEE</sequence>
<evidence type="ECO:0000313" key="2">
    <source>
        <dbReference type="Proteomes" id="UP000719267"/>
    </source>
</evidence>
<dbReference type="Proteomes" id="UP000719267">
    <property type="component" value="Unassembled WGS sequence"/>
</dbReference>
<proteinExistence type="predicted"/>
<accession>A0ABS6W522</accession>
<dbReference type="InterPro" id="IPR025345">
    <property type="entry name" value="DUF4249"/>
</dbReference>
<dbReference type="Pfam" id="PF14054">
    <property type="entry name" value="DUF4249"/>
    <property type="match status" value="1"/>
</dbReference>
<protein>
    <submittedName>
        <fullName evidence="1">DUF4249 domain-containing protein</fullName>
    </submittedName>
</protein>
<dbReference type="RefSeq" id="WP_219041248.1">
    <property type="nucleotide sequence ID" value="NZ_JAHWDF010000023.1"/>
</dbReference>